<evidence type="ECO:0000313" key="2">
    <source>
        <dbReference type="EMBL" id="GAA3287272.1"/>
    </source>
</evidence>
<evidence type="ECO:0000256" key="1">
    <source>
        <dbReference type="SAM" id="MobiDB-lite"/>
    </source>
</evidence>
<name>A0ABP6REM2_9MICC</name>
<keyword evidence="3" id="KW-1185">Reference proteome</keyword>
<comment type="caution">
    <text evidence="2">The sequence shown here is derived from an EMBL/GenBank/DDBJ whole genome shotgun (WGS) entry which is preliminary data.</text>
</comment>
<feature type="compositionally biased region" description="Low complexity" evidence="1">
    <location>
        <begin position="26"/>
        <end position="38"/>
    </location>
</feature>
<feature type="region of interest" description="Disordered" evidence="1">
    <location>
        <begin position="17"/>
        <end position="38"/>
    </location>
</feature>
<reference evidence="3" key="1">
    <citation type="journal article" date="2019" name="Int. J. Syst. Evol. Microbiol.">
        <title>The Global Catalogue of Microorganisms (GCM) 10K type strain sequencing project: providing services to taxonomists for standard genome sequencing and annotation.</title>
        <authorList>
            <consortium name="The Broad Institute Genomics Platform"/>
            <consortium name="The Broad Institute Genome Sequencing Center for Infectious Disease"/>
            <person name="Wu L."/>
            <person name="Ma J."/>
        </authorList>
    </citation>
    <scope>NUCLEOTIDE SEQUENCE [LARGE SCALE GENOMIC DNA]</scope>
    <source>
        <strain evidence="3">JCM 11483</strain>
    </source>
</reference>
<evidence type="ECO:0000313" key="3">
    <source>
        <dbReference type="Proteomes" id="UP001501736"/>
    </source>
</evidence>
<protein>
    <submittedName>
        <fullName evidence="2">Uncharacterized protein</fullName>
    </submittedName>
</protein>
<dbReference type="Proteomes" id="UP001501736">
    <property type="component" value="Unassembled WGS sequence"/>
</dbReference>
<sequence>MPEVMTPWDVWECGDIPTPSTEPSSGATAGATAGGDAVVVAPRRKAGEDRGMSPHADRDLPPPVLPAAEVRRRLVAGLGEVDGRLAQLRARLGVVVGVARVLPVERTPESEAAVAAALDEVLDPRREGVLPQVAADLLLGLVTTRPPRGARAVVQLTWYPDRVRIVVHAVEAPGMRGAAAGALAVVEEALAPHACD</sequence>
<gene>
    <name evidence="2" type="ORF">GCM10020260_23550</name>
</gene>
<organism evidence="2 3">
    <name type="scientific">Nesterenkonia halobia</name>
    <dbReference type="NCBI Taxonomy" id="37922"/>
    <lineage>
        <taxon>Bacteria</taxon>
        <taxon>Bacillati</taxon>
        <taxon>Actinomycetota</taxon>
        <taxon>Actinomycetes</taxon>
        <taxon>Micrococcales</taxon>
        <taxon>Micrococcaceae</taxon>
        <taxon>Nesterenkonia</taxon>
    </lineage>
</organism>
<accession>A0ABP6REM2</accession>
<dbReference type="EMBL" id="BAAAYG010000010">
    <property type="protein sequence ID" value="GAA3287272.1"/>
    <property type="molecule type" value="Genomic_DNA"/>
</dbReference>
<proteinExistence type="predicted"/>